<accession>A0ABQ6AD67</accession>
<dbReference type="Gene3D" id="2.40.110.10">
    <property type="entry name" value="Butyryl-CoA Dehydrogenase, subunit A, domain 2"/>
    <property type="match status" value="1"/>
</dbReference>
<evidence type="ECO:0000256" key="3">
    <source>
        <dbReference type="ARBA" id="ARBA00022630"/>
    </source>
</evidence>
<dbReference type="CDD" id="cd00567">
    <property type="entry name" value="ACAD"/>
    <property type="match status" value="1"/>
</dbReference>
<feature type="domain" description="Acyl-CoA dehydrogenase/oxidase N-terminal" evidence="9">
    <location>
        <begin position="7"/>
        <end position="105"/>
    </location>
</feature>
<comment type="caution">
    <text evidence="10">The sequence shown here is derived from an EMBL/GenBank/DDBJ whole genome shotgun (WGS) entry which is preliminary data.</text>
</comment>
<protein>
    <submittedName>
        <fullName evidence="10">Acyl-CoA dehydrogenase</fullName>
    </submittedName>
</protein>
<evidence type="ECO:0000256" key="5">
    <source>
        <dbReference type="ARBA" id="ARBA00023002"/>
    </source>
</evidence>
<evidence type="ECO:0000256" key="4">
    <source>
        <dbReference type="ARBA" id="ARBA00022827"/>
    </source>
</evidence>
<dbReference type="InterPro" id="IPR036250">
    <property type="entry name" value="AcylCo_DH-like_C"/>
</dbReference>
<dbReference type="PANTHER" id="PTHR43884:SF20">
    <property type="entry name" value="ACYL-COA DEHYDROGENASE FADE28"/>
    <property type="match status" value="1"/>
</dbReference>
<dbReference type="SUPFAM" id="SSF56645">
    <property type="entry name" value="Acyl-CoA dehydrogenase NM domain-like"/>
    <property type="match status" value="1"/>
</dbReference>
<keyword evidence="5 6" id="KW-0560">Oxidoreductase</keyword>
<name>A0ABQ6AD67_9PROT</name>
<dbReference type="InterPro" id="IPR037069">
    <property type="entry name" value="AcylCoA_DH/ox_N_sf"/>
</dbReference>
<dbReference type="EMBL" id="BSOS01000090">
    <property type="protein sequence ID" value="GLR68587.1"/>
    <property type="molecule type" value="Genomic_DNA"/>
</dbReference>
<dbReference type="Pfam" id="PF00441">
    <property type="entry name" value="Acyl-CoA_dh_1"/>
    <property type="match status" value="1"/>
</dbReference>
<dbReference type="SUPFAM" id="SSF47203">
    <property type="entry name" value="Acyl-CoA dehydrogenase C-terminal domain-like"/>
    <property type="match status" value="1"/>
</dbReference>
<dbReference type="PANTHER" id="PTHR43884">
    <property type="entry name" value="ACYL-COA DEHYDROGENASE"/>
    <property type="match status" value="1"/>
</dbReference>
<dbReference type="Gene3D" id="1.20.140.10">
    <property type="entry name" value="Butyryl-CoA Dehydrogenase, subunit A, domain 3"/>
    <property type="match status" value="1"/>
</dbReference>
<dbReference type="Proteomes" id="UP001156641">
    <property type="component" value="Unassembled WGS sequence"/>
</dbReference>
<gene>
    <name evidence="10" type="ORF">GCM10010909_32680</name>
</gene>
<dbReference type="InterPro" id="IPR013786">
    <property type="entry name" value="AcylCoA_DH/ox_N"/>
</dbReference>
<sequence>MDLLPAEEQLLLKESARRFLAEQYPKFREAPAARPGFSPAAWAGFADMGWLALALPESVGGFGGKMEDVVLISEQFGAALVVEPYLPVIISAQLIAKLGDDEQHAILDAVLAGTHLLALAVGETPRRAALEGIATRAAHSQGTWVLNGAKTAVRGGGLADTLLVLARLDGMGGFGLFMIDPDAPGVTRRAWQGADGADFADMEFRNVTMPPSALLGARRDILPHVEAALDRTAIALCADAVGAMKVLLAATVEYAKTRVQFGKPIGSFQALTHRMADMAVKQAEAEAILLLGALKAEAPSHERVRAVSAARVKIAECARFIGQQAVQLHGGMGVTEELPVGAYFKRLTVFELVLGDINFHLRRYAWVGRTGVLREGLLSVPEMRPEYAL</sequence>
<dbReference type="RefSeq" id="WP_284259431.1">
    <property type="nucleotide sequence ID" value="NZ_BSOS01000090.1"/>
</dbReference>
<keyword evidence="3 6" id="KW-0285">Flavoprotein</keyword>
<reference evidence="11" key="1">
    <citation type="journal article" date="2019" name="Int. J. Syst. Evol. Microbiol.">
        <title>The Global Catalogue of Microorganisms (GCM) 10K type strain sequencing project: providing services to taxonomists for standard genome sequencing and annotation.</title>
        <authorList>
            <consortium name="The Broad Institute Genomics Platform"/>
            <consortium name="The Broad Institute Genome Sequencing Center for Infectious Disease"/>
            <person name="Wu L."/>
            <person name="Ma J."/>
        </authorList>
    </citation>
    <scope>NUCLEOTIDE SEQUENCE [LARGE SCALE GENOMIC DNA]</scope>
    <source>
        <strain evidence="11">NBRC 112502</strain>
    </source>
</reference>
<evidence type="ECO:0000256" key="6">
    <source>
        <dbReference type="RuleBase" id="RU362125"/>
    </source>
</evidence>
<dbReference type="InterPro" id="IPR009100">
    <property type="entry name" value="AcylCoA_DH/oxidase_NM_dom_sf"/>
</dbReference>
<dbReference type="Pfam" id="PF02770">
    <property type="entry name" value="Acyl-CoA_dh_M"/>
    <property type="match status" value="1"/>
</dbReference>
<evidence type="ECO:0000259" key="9">
    <source>
        <dbReference type="Pfam" id="PF02771"/>
    </source>
</evidence>
<dbReference type="InterPro" id="IPR046373">
    <property type="entry name" value="Acyl-CoA_Oxase/DH_mid-dom_sf"/>
</dbReference>
<dbReference type="InterPro" id="IPR009075">
    <property type="entry name" value="AcylCo_DH/oxidase_C"/>
</dbReference>
<dbReference type="InterPro" id="IPR006091">
    <property type="entry name" value="Acyl-CoA_Oxase/DH_mid-dom"/>
</dbReference>
<organism evidence="10 11">
    <name type="scientific">Acidocella aquatica</name>
    <dbReference type="NCBI Taxonomy" id="1922313"/>
    <lineage>
        <taxon>Bacteria</taxon>
        <taxon>Pseudomonadati</taxon>
        <taxon>Pseudomonadota</taxon>
        <taxon>Alphaproteobacteria</taxon>
        <taxon>Acetobacterales</taxon>
        <taxon>Acidocellaceae</taxon>
        <taxon>Acidocella</taxon>
    </lineage>
</organism>
<comment type="cofactor">
    <cofactor evidence="1 6">
        <name>FAD</name>
        <dbReference type="ChEBI" id="CHEBI:57692"/>
    </cofactor>
</comment>
<evidence type="ECO:0000259" key="7">
    <source>
        <dbReference type="Pfam" id="PF00441"/>
    </source>
</evidence>
<evidence type="ECO:0000259" key="8">
    <source>
        <dbReference type="Pfam" id="PF02770"/>
    </source>
</evidence>
<evidence type="ECO:0000313" key="11">
    <source>
        <dbReference type="Proteomes" id="UP001156641"/>
    </source>
</evidence>
<evidence type="ECO:0000313" key="10">
    <source>
        <dbReference type="EMBL" id="GLR68587.1"/>
    </source>
</evidence>
<dbReference type="Gene3D" id="1.10.540.10">
    <property type="entry name" value="Acyl-CoA dehydrogenase/oxidase, N-terminal domain"/>
    <property type="match status" value="1"/>
</dbReference>
<keyword evidence="4 6" id="KW-0274">FAD</keyword>
<evidence type="ECO:0000256" key="1">
    <source>
        <dbReference type="ARBA" id="ARBA00001974"/>
    </source>
</evidence>
<comment type="similarity">
    <text evidence="2 6">Belongs to the acyl-CoA dehydrogenase family.</text>
</comment>
<proteinExistence type="inferred from homology"/>
<keyword evidence="11" id="KW-1185">Reference proteome</keyword>
<feature type="domain" description="Acyl-CoA dehydrogenase/oxidase C-terminal" evidence="7">
    <location>
        <begin position="226"/>
        <end position="362"/>
    </location>
</feature>
<evidence type="ECO:0000256" key="2">
    <source>
        <dbReference type="ARBA" id="ARBA00009347"/>
    </source>
</evidence>
<dbReference type="Pfam" id="PF02771">
    <property type="entry name" value="Acyl-CoA_dh_N"/>
    <property type="match status" value="1"/>
</dbReference>
<feature type="domain" description="Acyl-CoA oxidase/dehydrogenase middle" evidence="8">
    <location>
        <begin position="119"/>
        <end position="207"/>
    </location>
</feature>